<comment type="caution">
    <text evidence="1">The sequence shown here is derived from an EMBL/GenBank/DDBJ whole genome shotgun (WGS) entry which is preliminary data.</text>
</comment>
<dbReference type="Proteomes" id="UP000790709">
    <property type="component" value="Unassembled WGS sequence"/>
</dbReference>
<proteinExistence type="predicted"/>
<keyword evidence="2" id="KW-1185">Reference proteome</keyword>
<evidence type="ECO:0000313" key="2">
    <source>
        <dbReference type="Proteomes" id="UP000790709"/>
    </source>
</evidence>
<protein>
    <submittedName>
        <fullName evidence="1">Uncharacterized protein</fullName>
    </submittedName>
</protein>
<evidence type="ECO:0000313" key="1">
    <source>
        <dbReference type="EMBL" id="KAH7917106.1"/>
    </source>
</evidence>
<organism evidence="1 2">
    <name type="scientific">Leucogyrophana mollusca</name>
    <dbReference type="NCBI Taxonomy" id="85980"/>
    <lineage>
        <taxon>Eukaryota</taxon>
        <taxon>Fungi</taxon>
        <taxon>Dikarya</taxon>
        <taxon>Basidiomycota</taxon>
        <taxon>Agaricomycotina</taxon>
        <taxon>Agaricomycetes</taxon>
        <taxon>Agaricomycetidae</taxon>
        <taxon>Boletales</taxon>
        <taxon>Boletales incertae sedis</taxon>
        <taxon>Leucogyrophana</taxon>
    </lineage>
</organism>
<sequence>MLQRLLACFTPVTLGSSGPAALRAFENNPRNSESSRQALSTMESVTDTWMASVDTQRMPQPISYYITTALLDALNAAFIESYPMSRRVGMGVSGDAKGEEGYHNYIEKAVDVITKHADAFEDDGLPATKVIMEGAGVKARIILECPGQVGHSLPFLTSDALSSLEAQLAQLKESIKEVSRWGNPMIDYNQKMTRGVMMQSSHSQSFFEAIQQNTLLERNSKLAPLLAVHILRNYGAYLSFENQMNRVTHTPRTTVGSKIMTLFEGKKKRKDDDENDIDEEDEEDEEDEDDCILQELRMEHKELKDAMMSTKNGRKDLWLDYLGSEFRGRPLVHFSSWRWQDTESKSAAAKVSQIAGAAILETGIIDEYRELLLKDSEGGAAAVRASIEAEVERFVRTPTQRRLSGTVKWIWPDAIEVTGAAHVHTFDMRMLLAERENQMVIAQEARRIQTVVDALERLPLSWDDPNFRQRGKRAPIQAEVADALADLVHAIERNAFKNRTLANLKRWNANHVEDQEWDLRINLRGDASDTGVPNLRSATVPSFKEKKGKSPASPSFVSEREGGQRTSRPIADNTYSSADVEMEQTDADHGPGENNLVAMPGDVAPAPSQPHPRDLET</sequence>
<name>A0ACB8AUB9_9AGAM</name>
<gene>
    <name evidence="1" type="ORF">BV22DRAFT_1135696</name>
</gene>
<dbReference type="EMBL" id="MU267272">
    <property type="protein sequence ID" value="KAH7917106.1"/>
    <property type="molecule type" value="Genomic_DNA"/>
</dbReference>
<reference evidence="1" key="1">
    <citation type="journal article" date="2021" name="New Phytol.">
        <title>Evolutionary innovations through gain and loss of genes in the ectomycorrhizal Boletales.</title>
        <authorList>
            <person name="Wu G."/>
            <person name="Miyauchi S."/>
            <person name="Morin E."/>
            <person name="Kuo A."/>
            <person name="Drula E."/>
            <person name="Varga T."/>
            <person name="Kohler A."/>
            <person name="Feng B."/>
            <person name="Cao Y."/>
            <person name="Lipzen A."/>
            <person name="Daum C."/>
            <person name="Hundley H."/>
            <person name="Pangilinan J."/>
            <person name="Johnson J."/>
            <person name="Barry K."/>
            <person name="LaButti K."/>
            <person name="Ng V."/>
            <person name="Ahrendt S."/>
            <person name="Min B."/>
            <person name="Choi I.G."/>
            <person name="Park H."/>
            <person name="Plett J.M."/>
            <person name="Magnuson J."/>
            <person name="Spatafora J.W."/>
            <person name="Nagy L.G."/>
            <person name="Henrissat B."/>
            <person name="Grigoriev I.V."/>
            <person name="Yang Z.L."/>
            <person name="Xu J."/>
            <person name="Martin F.M."/>
        </authorList>
    </citation>
    <scope>NUCLEOTIDE SEQUENCE</scope>
    <source>
        <strain evidence="1">KUC20120723A-06</strain>
    </source>
</reference>
<accession>A0ACB8AUB9</accession>